<feature type="transmembrane region" description="Helical" evidence="1">
    <location>
        <begin position="175"/>
        <end position="193"/>
    </location>
</feature>
<evidence type="ECO:0000256" key="1">
    <source>
        <dbReference type="SAM" id="Phobius"/>
    </source>
</evidence>
<feature type="transmembrane region" description="Helical" evidence="1">
    <location>
        <begin position="50"/>
        <end position="67"/>
    </location>
</feature>
<dbReference type="RefSeq" id="WP_133713132.1">
    <property type="nucleotide sequence ID" value="NZ_SOAG01000021.1"/>
</dbReference>
<feature type="transmembrane region" description="Helical" evidence="1">
    <location>
        <begin position="153"/>
        <end position="169"/>
    </location>
</feature>
<feature type="transmembrane region" description="Helical" evidence="1">
    <location>
        <begin position="20"/>
        <end position="38"/>
    </location>
</feature>
<protein>
    <submittedName>
        <fullName evidence="2">Uncharacterized protein</fullName>
    </submittedName>
</protein>
<name>A0A4R7ERE8_9FLAO</name>
<feature type="transmembrane region" description="Helical" evidence="1">
    <location>
        <begin position="87"/>
        <end position="105"/>
    </location>
</feature>
<dbReference type="OrthoDB" id="793362at2"/>
<reference evidence="2 3" key="1">
    <citation type="submission" date="2019-03" db="EMBL/GenBank/DDBJ databases">
        <title>Genomic Encyclopedia of Archaeal and Bacterial Type Strains, Phase II (KMG-II): from individual species to whole genera.</title>
        <authorList>
            <person name="Goeker M."/>
        </authorList>
    </citation>
    <scope>NUCLEOTIDE SEQUENCE [LARGE SCALE GENOMIC DNA]</scope>
    <source>
        <strain evidence="2 3">DSM 28213</strain>
    </source>
</reference>
<evidence type="ECO:0000313" key="3">
    <source>
        <dbReference type="Proteomes" id="UP000295215"/>
    </source>
</evidence>
<keyword evidence="1" id="KW-0812">Transmembrane</keyword>
<proteinExistence type="predicted"/>
<organism evidence="2 3">
    <name type="scientific">Myroides indicus</name>
    <dbReference type="NCBI Taxonomy" id="1323422"/>
    <lineage>
        <taxon>Bacteria</taxon>
        <taxon>Pseudomonadati</taxon>
        <taxon>Bacteroidota</taxon>
        <taxon>Flavobacteriia</taxon>
        <taxon>Flavobacteriales</taxon>
        <taxon>Flavobacteriaceae</taxon>
        <taxon>Myroides</taxon>
    </lineage>
</organism>
<gene>
    <name evidence="2" type="ORF">C8P70_12169</name>
</gene>
<keyword evidence="1" id="KW-1133">Transmembrane helix</keyword>
<accession>A0A4R7ERE8</accession>
<sequence>MILYYFKIRGQLILRKLQDAGIPLLIGIPALFVLFYFVSEEIYERLEFQNMCYLYGALMFGAVIANADKGRQRFLFQHYPENKYFSLNIIENIVLYLPLGVYYWYKDDWVYALTWLCVTFVVGMIQIPNVNFKKRIPTPFLKHSLESIVGFRKNYLFFFLMYFVLWQSVKVQNLNLGLFCLLAVFVYCSFFFVKSEPLYYVWNYRLNPNDFLIEKLKTAGINSLSVSGLITIILFLVYPAEYEIIALGNLWGLSVVSVVLLSKYSVYPSELNLQQLFMIALCLFFPLIIPVLLFYFYVQACSQLKEIL</sequence>
<keyword evidence="1" id="KW-0472">Membrane</keyword>
<keyword evidence="3" id="KW-1185">Reference proteome</keyword>
<evidence type="ECO:0000313" key="2">
    <source>
        <dbReference type="EMBL" id="TDS55948.1"/>
    </source>
</evidence>
<dbReference type="AlphaFoldDB" id="A0A4R7ERE8"/>
<comment type="caution">
    <text evidence="2">The sequence shown here is derived from an EMBL/GenBank/DDBJ whole genome shotgun (WGS) entry which is preliminary data.</text>
</comment>
<feature type="transmembrane region" description="Helical" evidence="1">
    <location>
        <begin position="276"/>
        <end position="298"/>
    </location>
</feature>
<feature type="transmembrane region" description="Helical" evidence="1">
    <location>
        <begin position="244"/>
        <end position="264"/>
    </location>
</feature>
<dbReference type="Proteomes" id="UP000295215">
    <property type="component" value="Unassembled WGS sequence"/>
</dbReference>
<feature type="transmembrane region" description="Helical" evidence="1">
    <location>
        <begin position="111"/>
        <end position="132"/>
    </location>
</feature>
<dbReference type="EMBL" id="SOAG01000021">
    <property type="protein sequence ID" value="TDS55948.1"/>
    <property type="molecule type" value="Genomic_DNA"/>
</dbReference>
<feature type="transmembrane region" description="Helical" evidence="1">
    <location>
        <begin position="219"/>
        <end position="238"/>
    </location>
</feature>